<proteinExistence type="predicted"/>
<gene>
    <name evidence="1" type="ORF">PR048_013959</name>
</gene>
<keyword evidence="2" id="KW-1185">Reference proteome</keyword>
<evidence type="ECO:0000313" key="2">
    <source>
        <dbReference type="Proteomes" id="UP001159363"/>
    </source>
</evidence>
<dbReference type="EMBL" id="JARBHB010000004">
    <property type="protein sequence ID" value="KAJ8887741.1"/>
    <property type="molecule type" value="Genomic_DNA"/>
</dbReference>
<comment type="caution">
    <text evidence="1">The sequence shown here is derived from an EMBL/GenBank/DDBJ whole genome shotgun (WGS) entry which is preliminary data.</text>
</comment>
<reference evidence="1 2" key="1">
    <citation type="submission" date="2023-02" db="EMBL/GenBank/DDBJ databases">
        <title>LHISI_Scaffold_Assembly.</title>
        <authorList>
            <person name="Stuart O.P."/>
            <person name="Cleave R."/>
            <person name="Magrath M.J.L."/>
            <person name="Mikheyev A.S."/>
        </authorList>
    </citation>
    <scope>NUCLEOTIDE SEQUENCE [LARGE SCALE GENOMIC DNA]</scope>
    <source>
        <strain evidence="1">Daus_M_001</strain>
        <tissue evidence="1">Leg muscle</tissue>
    </source>
</reference>
<protein>
    <submittedName>
        <fullName evidence="1">Uncharacterized protein</fullName>
    </submittedName>
</protein>
<dbReference type="PANTHER" id="PTHR46289:SF14">
    <property type="entry name" value="DUF4371 DOMAIN-CONTAINING PROTEIN"/>
    <property type="match status" value="1"/>
</dbReference>
<evidence type="ECO:0000313" key="1">
    <source>
        <dbReference type="EMBL" id="KAJ8887741.1"/>
    </source>
</evidence>
<dbReference type="PANTHER" id="PTHR46289">
    <property type="entry name" value="52 KDA REPRESSOR OF THE INHIBITOR OF THE PROTEIN KINASE-LIKE PROTEIN-RELATED"/>
    <property type="match status" value="1"/>
</dbReference>
<dbReference type="InterPro" id="IPR052958">
    <property type="entry name" value="IFN-induced_PKR_regulator"/>
</dbReference>
<organism evidence="1 2">
    <name type="scientific">Dryococelus australis</name>
    <dbReference type="NCBI Taxonomy" id="614101"/>
    <lineage>
        <taxon>Eukaryota</taxon>
        <taxon>Metazoa</taxon>
        <taxon>Ecdysozoa</taxon>
        <taxon>Arthropoda</taxon>
        <taxon>Hexapoda</taxon>
        <taxon>Insecta</taxon>
        <taxon>Pterygota</taxon>
        <taxon>Neoptera</taxon>
        <taxon>Polyneoptera</taxon>
        <taxon>Phasmatodea</taxon>
        <taxon>Verophasmatodea</taxon>
        <taxon>Anareolatae</taxon>
        <taxon>Phasmatidae</taxon>
        <taxon>Eurycanthinae</taxon>
        <taxon>Dryococelus</taxon>
    </lineage>
</organism>
<sequence>MEAFVTPKESFEKLYAFVPTVVITSLSNIWKILQPGQQAQNAITCTCCNHALNLSLSKCSKVQNIRNAVGIMKEVIILCQNLGRQLVGLCETRWVERHDIVLQFCTALPKIAAELECVSMWKDSASASKAKSLLCAISESDFTVAVVSLSDLLITTLQLSRTLQKKTLDLKTAGEMLRDRITTLKAKRGNCEQEACSVILL</sequence>
<name>A0ABQ9HTT0_9NEOP</name>
<dbReference type="Proteomes" id="UP001159363">
    <property type="component" value="Chromosome X"/>
</dbReference>
<accession>A0ABQ9HTT0</accession>